<accession>A0AAW0Z0F2</accession>
<dbReference type="InterPro" id="IPR036291">
    <property type="entry name" value="NAD(P)-bd_dom_sf"/>
</dbReference>
<dbReference type="AlphaFoldDB" id="A0AAW0Z0F2"/>
<dbReference type="EMBL" id="JBCAWK010000005">
    <property type="protein sequence ID" value="KAK8858923.1"/>
    <property type="molecule type" value="Genomic_DNA"/>
</dbReference>
<dbReference type="Pfam" id="PF13380">
    <property type="entry name" value="CoA_binding_2"/>
    <property type="match status" value="1"/>
</dbReference>
<dbReference type="KEGG" id="kne:92180412"/>
<proteinExistence type="predicted"/>
<organism evidence="2 3">
    <name type="scientific">Kwoniella newhampshirensis</name>
    <dbReference type="NCBI Taxonomy" id="1651941"/>
    <lineage>
        <taxon>Eukaryota</taxon>
        <taxon>Fungi</taxon>
        <taxon>Dikarya</taxon>
        <taxon>Basidiomycota</taxon>
        <taxon>Agaricomycotina</taxon>
        <taxon>Tremellomycetes</taxon>
        <taxon>Tremellales</taxon>
        <taxon>Cryptococcaceae</taxon>
        <taxon>Kwoniella</taxon>
    </lineage>
</organism>
<keyword evidence="3" id="KW-1185">Reference proteome</keyword>
<dbReference type="GeneID" id="92180412"/>
<evidence type="ECO:0000259" key="1">
    <source>
        <dbReference type="Pfam" id="PF13380"/>
    </source>
</evidence>
<protein>
    <recommendedName>
        <fullName evidence="1">CoA-binding domain-containing protein</fullName>
    </recommendedName>
</protein>
<reference evidence="2 3" key="1">
    <citation type="journal article" date="2024" name="bioRxiv">
        <title>Comparative genomics of Cryptococcus and Kwoniella reveals pathogenesis evolution and contrasting karyotype dynamics via intercentromeric recombination or chromosome fusion.</title>
        <authorList>
            <person name="Coelho M.A."/>
            <person name="David-Palma M."/>
            <person name="Shea T."/>
            <person name="Bowers K."/>
            <person name="McGinley-Smith S."/>
            <person name="Mohammad A.W."/>
            <person name="Gnirke A."/>
            <person name="Yurkov A.M."/>
            <person name="Nowrousian M."/>
            <person name="Sun S."/>
            <person name="Cuomo C.A."/>
            <person name="Heitman J."/>
        </authorList>
    </citation>
    <scope>NUCLEOTIDE SEQUENCE [LARGE SCALE GENOMIC DNA]</scope>
    <source>
        <strain evidence="2 3">CBS 13917</strain>
    </source>
</reference>
<dbReference type="Gene3D" id="3.40.50.720">
    <property type="entry name" value="NAD(P)-binding Rossmann-like Domain"/>
    <property type="match status" value="1"/>
</dbReference>
<dbReference type="SUPFAM" id="SSF51735">
    <property type="entry name" value="NAD(P)-binding Rossmann-fold domains"/>
    <property type="match status" value="1"/>
</dbReference>
<dbReference type="PANTHER" id="PTHR33303:SF2">
    <property type="entry name" value="COA-BINDING DOMAIN-CONTAINING PROTEIN"/>
    <property type="match status" value="1"/>
</dbReference>
<feature type="domain" description="CoA-binding" evidence="1">
    <location>
        <begin position="16"/>
        <end position="138"/>
    </location>
</feature>
<sequence length="156" mass="17216">MSPVSPAMKSFLSAEKYAVIGRVLSDRSRFDNKVLRWYQARDLPVTAVRPDKPSEVVEGLTVLTDPLAIPDLSKISVSIIIHPSKSLPILQSLYPSTPSPNEPHSVWFQPGADDASIWSWVKERKLEGKVVGQGACVLRDGDGVLREIKRDGKGRL</sequence>
<name>A0AAW0Z0F2_9TREE</name>
<comment type="caution">
    <text evidence="2">The sequence shown here is derived from an EMBL/GenBank/DDBJ whole genome shotgun (WGS) entry which is preliminary data.</text>
</comment>
<dbReference type="Proteomes" id="UP001388673">
    <property type="component" value="Unassembled WGS sequence"/>
</dbReference>
<evidence type="ECO:0000313" key="3">
    <source>
        <dbReference type="Proteomes" id="UP001388673"/>
    </source>
</evidence>
<gene>
    <name evidence="2" type="ORF">IAR55_003154</name>
</gene>
<evidence type="ECO:0000313" key="2">
    <source>
        <dbReference type="EMBL" id="KAK8858923.1"/>
    </source>
</evidence>
<dbReference type="PANTHER" id="PTHR33303">
    <property type="entry name" value="CYTOPLASMIC PROTEIN-RELATED"/>
    <property type="match status" value="1"/>
</dbReference>
<dbReference type="InterPro" id="IPR003781">
    <property type="entry name" value="CoA-bd"/>
</dbReference>
<dbReference type="RefSeq" id="XP_066803764.1">
    <property type="nucleotide sequence ID" value="XM_066946263.1"/>
</dbReference>